<evidence type="ECO:0008006" key="4">
    <source>
        <dbReference type="Google" id="ProtNLM"/>
    </source>
</evidence>
<name>A0A133QDA3_9BACT</name>
<feature type="transmembrane region" description="Helical" evidence="1">
    <location>
        <begin position="247"/>
        <end position="266"/>
    </location>
</feature>
<protein>
    <recommendedName>
        <fullName evidence="4">EpsG family protein</fullName>
    </recommendedName>
</protein>
<evidence type="ECO:0000313" key="3">
    <source>
        <dbReference type="Proteomes" id="UP000070533"/>
    </source>
</evidence>
<dbReference type="Proteomes" id="UP000070533">
    <property type="component" value="Unassembled WGS sequence"/>
</dbReference>
<keyword evidence="3" id="KW-1185">Reference proteome</keyword>
<dbReference type="PATRIC" id="fig|28128.5.peg.928"/>
<dbReference type="AlphaFoldDB" id="A0A133QDA3"/>
<dbReference type="Pfam" id="PF14897">
    <property type="entry name" value="EpsG"/>
    <property type="match status" value="1"/>
</dbReference>
<proteinExistence type="predicted"/>
<feature type="transmembrane region" description="Helical" evidence="1">
    <location>
        <begin position="102"/>
        <end position="120"/>
    </location>
</feature>
<reference evidence="3" key="1">
    <citation type="submission" date="2016-01" db="EMBL/GenBank/DDBJ databases">
        <authorList>
            <person name="Mitreva M."/>
            <person name="Pepin K.H."/>
            <person name="Mihindukulasuriya K.A."/>
            <person name="Fulton R."/>
            <person name="Fronick C."/>
            <person name="O'Laughlin M."/>
            <person name="Miner T."/>
            <person name="Herter B."/>
            <person name="Rosa B.A."/>
            <person name="Cordes M."/>
            <person name="Tomlinson C."/>
            <person name="Wollam A."/>
            <person name="Palsikar V.B."/>
            <person name="Mardis E.R."/>
            <person name="Wilson R.K."/>
        </authorList>
    </citation>
    <scope>NUCLEOTIDE SEQUENCE [LARGE SCALE GENOMIC DNA]</scope>
    <source>
        <strain evidence="3">MJR7716</strain>
    </source>
</reference>
<dbReference type="InterPro" id="IPR049458">
    <property type="entry name" value="EpsG-like"/>
</dbReference>
<keyword evidence="1" id="KW-0812">Transmembrane</keyword>
<evidence type="ECO:0000256" key="1">
    <source>
        <dbReference type="SAM" id="Phobius"/>
    </source>
</evidence>
<accession>A0A133QDA3</accession>
<feature type="transmembrane region" description="Helical" evidence="1">
    <location>
        <begin position="204"/>
        <end position="227"/>
    </location>
</feature>
<organism evidence="2 3">
    <name type="scientific">Prevotella corporis</name>
    <dbReference type="NCBI Taxonomy" id="28128"/>
    <lineage>
        <taxon>Bacteria</taxon>
        <taxon>Pseudomonadati</taxon>
        <taxon>Bacteroidota</taxon>
        <taxon>Bacteroidia</taxon>
        <taxon>Bacteroidales</taxon>
        <taxon>Prevotellaceae</taxon>
        <taxon>Prevotella</taxon>
    </lineage>
</organism>
<feature type="transmembrane region" description="Helical" evidence="1">
    <location>
        <begin position="301"/>
        <end position="317"/>
    </location>
</feature>
<feature type="transmembrane region" description="Helical" evidence="1">
    <location>
        <begin position="168"/>
        <end position="192"/>
    </location>
</feature>
<dbReference type="STRING" id="28128.HMPREF3226_00927"/>
<dbReference type="OrthoDB" id="1061912at2"/>
<feature type="transmembrane region" description="Helical" evidence="1">
    <location>
        <begin position="132"/>
        <end position="156"/>
    </location>
</feature>
<dbReference type="EMBL" id="LRQG01000056">
    <property type="protein sequence ID" value="KXA40882.1"/>
    <property type="molecule type" value="Genomic_DNA"/>
</dbReference>
<keyword evidence="1" id="KW-1133">Transmembrane helix</keyword>
<feature type="transmembrane region" description="Helical" evidence="1">
    <location>
        <begin position="278"/>
        <end position="295"/>
    </location>
</feature>
<comment type="caution">
    <text evidence="2">The sequence shown here is derived from an EMBL/GenBank/DDBJ whole genome shotgun (WGS) entry which is preliminary data.</text>
</comment>
<sequence>MIIYFLMFAIAFLWYYSSLSRPELAKSPLLLAAYFAYLAVFIGMGDMIGGYDRYIYGALFDSISDSVSYKQDVNQLLYFIRGKEYAYFAWEVLVAHVTSNRYVFILLGTCLMYGLYYRAFRKYMDNYPMACIVFLGLFVFFSITYMRQTIACGIAWQAVKYIWERKPIPFFALVILAAGFHNSALVLAPMYFVPIIKYSPSIVIYFLVFCLLLGISPFASWAISLAGDATGTESRTALYTNDKMSGFQIWYVIEAVVFIGILFKNYHKIPKTPKDLTFLNMFIVFCGILVAFARFGQGGRFGWFYFIGLIYTLSALSTRIHSYKWMKTFVIFLCFVLFTRVLRSWAFNLTPYKTFLTNGYPSGVYEIYEENEYDVNYTNDKLYRKVIDIK</sequence>
<gene>
    <name evidence="2" type="ORF">HMPREF3226_00927</name>
</gene>
<keyword evidence="1" id="KW-0472">Membrane</keyword>
<feature type="transmembrane region" description="Helical" evidence="1">
    <location>
        <begin position="29"/>
        <end position="51"/>
    </location>
</feature>
<evidence type="ECO:0000313" key="2">
    <source>
        <dbReference type="EMBL" id="KXA40882.1"/>
    </source>
</evidence>
<dbReference type="RefSeq" id="WP_060940428.1">
    <property type="nucleotide sequence ID" value="NZ_KQ957214.1"/>
</dbReference>
<feature type="transmembrane region" description="Helical" evidence="1">
    <location>
        <begin position="329"/>
        <end position="347"/>
    </location>
</feature>